<feature type="region of interest" description="Disordered" evidence="1">
    <location>
        <begin position="308"/>
        <end position="330"/>
    </location>
</feature>
<dbReference type="InterPro" id="IPR004875">
    <property type="entry name" value="DDE_SF_endonuclease_dom"/>
</dbReference>
<sequence length="330" mass="37217">MLRKDGVPVSGPMLEMQALEIAAEHDVLGFKASWHWRKGFLRIFFEIVPKQTVTPRGSKTVWVRHGVKDKERVTVMLLADLDGNKSTPFLDFKVGRSTVDGGDVANWVERRGFGVHIWKEAQAIMEETGMELYGNPTAWWNSDVHMEFLKVSFGSRPRPWQPAILLVDDFSGHWTPKIEAYALSIDVHLLKVPPSCTSTAQPADIAWNRPFKSYLRRAWVSNLQEQLRKHRGSSNGFSFKAPNRTLVAEWVKGTWDMLSRTTIMNGFRKAHILSPLPSTCEAAPTPLLPDIPVDMFEALKRACLVGDKDKDLSSDDDLADDSESDGEDNE</sequence>
<reference evidence="3 4" key="1">
    <citation type="submission" date="2015-11" db="EMBL/GenBank/DDBJ databases">
        <title>Genomes and virulence difference between two physiological races of Phytophthora nicotianae.</title>
        <authorList>
            <person name="Liu H."/>
            <person name="Ma X."/>
            <person name="Yu H."/>
            <person name="Fang D."/>
            <person name="Li Y."/>
            <person name="Wang X."/>
            <person name="Wang W."/>
            <person name="Dong Y."/>
            <person name="Xiao B."/>
        </authorList>
    </citation>
    <scope>NUCLEOTIDE SEQUENCE [LARGE SCALE GENOMIC DNA]</scope>
    <source>
        <strain evidence="4">race 1</strain>
    </source>
</reference>
<name>A0A0W8CAA2_PHYNI</name>
<organism evidence="3 4">
    <name type="scientific">Phytophthora nicotianae</name>
    <name type="common">Potato buckeye rot agent</name>
    <name type="synonym">Phytophthora parasitica</name>
    <dbReference type="NCBI Taxonomy" id="4792"/>
    <lineage>
        <taxon>Eukaryota</taxon>
        <taxon>Sar</taxon>
        <taxon>Stramenopiles</taxon>
        <taxon>Oomycota</taxon>
        <taxon>Peronosporomycetes</taxon>
        <taxon>Peronosporales</taxon>
        <taxon>Peronosporaceae</taxon>
        <taxon>Phytophthora</taxon>
    </lineage>
</organism>
<evidence type="ECO:0000256" key="1">
    <source>
        <dbReference type="SAM" id="MobiDB-lite"/>
    </source>
</evidence>
<evidence type="ECO:0000313" key="4">
    <source>
        <dbReference type="Proteomes" id="UP000054636"/>
    </source>
</evidence>
<feature type="domain" description="DDE-1" evidence="2">
    <location>
        <begin position="123"/>
        <end position="267"/>
    </location>
</feature>
<accession>A0A0W8CAA2</accession>
<dbReference type="Proteomes" id="UP000054636">
    <property type="component" value="Unassembled WGS sequence"/>
</dbReference>
<dbReference type="PANTHER" id="PTHR19303:SF57">
    <property type="entry name" value="HTH CENPB-TYPE DOMAIN-CONTAINING PROTEIN"/>
    <property type="match status" value="1"/>
</dbReference>
<dbReference type="Gene3D" id="1.10.10.60">
    <property type="entry name" value="Homeodomain-like"/>
    <property type="match status" value="1"/>
</dbReference>
<protein>
    <recommendedName>
        <fullName evidence="2">DDE-1 domain-containing protein</fullName>
    </recommendedName>
</protein>
<dbReference type="PANTHER" id="PTHR19303">
    <property type="entry name" value="TRANSPOSON"/>
    <property type="match status" value="1"/>
</dbReference>
<evidence type="ECO:0000313" key="3">
    <source>
        <dbReference type="EMBL" id="KUF81002.1"/>
    </source>
</evidence>
<feature type="compositionally biased region" description="Acidic residues" evidence="1">
    <location>
        <begin position="314"/>
        <end position="330"/>
    </location>
</feature>
<dbReference type="GO" id="GO:0003677">
    <property type="term" value="F:DNA binding"/>
    <property type="evidence" value="ECO:0007669"/>
    <property type="project" value="TreeGrafter"/>
</dbReference>
<dbReference type="GO" id="GO:0005634">
    <property type="term" value="C:nucleus"/>
    <property type="evidence" value="ECO:0007669"/>
    <property type="project" value="TreeGrafter"/>
</dbReference>
<gene>
    <name evidence="3" type="ORF">AM588_10000210</name>
</gene>
<proteinExistence type="predicted"/>
<dbReference type="Pfam" id="PF03184">
    <property type="entry name" value="DDE_1"/>
    <property type="match status" value="1"/>
</dbReference>
<dbReference type="AlphaFoldDB" id="A0A0W8CAA2"/>
<evidence type="ECO:0000259" key="2">
    <source>
        <dbReference type="Pfam" id="PF03184"/>
    </source>
</evidence>
<comment type="caution">
    <text evidence="3">The sequence shown here is derived from an EMBL/GenBank/DDBJ whole genome shotgun (WGS) entry which is preliminary data.</text>
</comment>
<dbReference type="InterPro" id="IPR050863">
    <property type="entry name" value="CenT-Element_Derived"/>
</dbReference>
<dbReference type="EMBL" id="LNFP01003596">
    <property type="protein sequence ID" value="KUF81002.1"/>
    <property type="molecule type" value="Genomic_DNA"/>
</dbReference>